<dbReference type="Gene3D" id="1.10.533.10">
    <property type="entry name" value="Death Domain, Fas"/>
    <property type="match status" value="4"/>
</dbReference>
<dbReference type="Proteomes" id="UP001634394">
    <property type="component" value="Unassembled WGS sequence"/>
</dbReference>
<dbReference type="PROSITE" id="PS50209">
    <property type="entry name" value="CARD"/>
    <property type="match status" value="3"/>
</dbReference>
<evidence type="ECO:0000256" key="5">
    <source>
        <dbReference type="ARBA" id="ARBA00022859"/>
    </source>
</evidence>
<evidence type="ECO:0000259" key="7">
    <source>
        <dbReference type="PROSITE" id="PS50209"/>
    </source>
</evidence>
<keyword evidence="4" id="KW-0832">Ubl conjugation</keyword>
<dbReference type="CDD" id="cd01671">
    <property type="entry name" value="CARD"/>
    <property type="match status" value="3"/>
</dbReference>
<dbReference type="PANTHER" id="PTHR15034:SF5">
    <property type="entry name" value="DEATH DOMAIN-CONTAINING PROTEIN CRADD"/>
    <property type="match status" value="1"/>
</dbReference>
<dbReference type="InterPro" id="IPR031964">
    <property type="entry name" value="CARD_dom"/>
</dbReference>
<sequence>MGKTSSKPLTVSRLQRLEDAVCMRTVGKNEGAETNSTNRKRNTYVTHLDQTDSKSGGSKGNLRNTAAEDEKKFTEGKKLHQDNDPVNTTADPADSSEIEDGTKNPVLYENMPLPREKVHMPTSTKLGHPECEEAALSIRRHYRELKSRILIESICDHCIQSRILTERNYEDIMRGSFPRHARVDILLQILLRKRRQKVFAAFCRALRGTGINDLADKLENTIGTVSDKPYIRDWSTDDIIKVWSGIVDVLQEELQPEYILDFFMQENIFSVDEYEEIFWSMGRRREMTTTLLETMKKHLPEAMFVLLYALKEVDEENTDIVETLEELIATGNEGNNDSKDCGAKHSNTDVQLVTVHEPAFTDSAPSSSKPRYSVEISVKKDGNVLEKVEVAIDKYMQNAGADGLLEQLLSLTGCELTGSELGCVIVHLLPHSKYAFEKLSTFCQNGEIVNFVLNLLREKDICSSLSGGEIYIDIKLKYNEGELEPKEDEEIGVEMETDLISAIKDNWSFLCEELDVKKLIRRFNKKTVFTDQETTDIEGRAAKDRHEATDFFLKLLLRKGPRGIEFLMNALKEKNNVRILKRLQRSGPVYQNPDAVKENLLVHFESIVEEIDPSQFKDTFVDRNILDKKFFTDLRAKHPRRRCRAALFLREVLNKGNRAIYALVDVMTEMDCDVLLAKLIPTEENLNVQKQERKEDAHINESVAIETFNEPRPDKLMWSCCLKVHVDIKGEDETKSDGSIDKEESLYENVQLDEGFGSTEDEPFKPVCYKGLDQTTRYTITRSECNLSCIPQSASGKCLSFPITRQFEKINLCSRNTLVADSGIDVSVPTNETFSALRNFHSK</sequence>
<keyword evidence="1" id="KW-1017">Isopeptide bond</keyword>
<reference evidence="8 9" key="1">
    <citation type="submission" date="2024-11" db="EMBL/GenBank/DDBJ databases">
        <title>Chromosome-level genome assembly of the freshwater bivalve Anodonta woodiana.</title>
        <authorList>
            <person name="Chen X."/>
        </authorList>
    </citation>
    <scope>NUCLEOTIDE SEQUENCE [LARGE SCALE GENOMIC DNA]</scope>
    <source>
        <strain evidence="8">MN2024</strain>
        <tissue evidence="8">Gills</tissue>
    </source>
</reference>
<evidence type="ECO:0000256" key="6">
    <source>
        <dbReference type="SAM" id="MobiDB-lite"/>
    </source>
</evidence>
<feature type="region of interest" description="Disordered" evidence="6">
    <location>
        <begin position="28"/>
        <end position="107"/>
    </location>
</feature>
<dbReference type="Pfam" id="PF16739">
    <property type="entry name" value="CARD_2"/>
    <property type="match status" value="1"/>
</dbReference>
<keyword evidence="3" id="KW-0399">Innate immunity</keyword>
<organism evidence="8 9">
    <name type="scientific">Sinanodonta woodiana</name>
    <name type="common">Chinese pond mussel</name>
    <name type="synonym">Anodonta woodiana</name>
    <dbReference type="NCBI Taxonomy" id="1069815"/>
    <lineage>
        <taxon>Eukaryota</taxon>
        <taxon>Metazoa</taxon>
        <taxon>Spiralia</taxon>
        <taxon>Lophotrochozoa</taxon>
        <taxon>Mollusca</taxon>
        <taxon>Bivalvia</taxon>
        <taxon>Autobranchia</taxon>
        <taxon>Heteroconchia</taxon>
        <taxon>Palaeoheterodonta</taxon>
        <taxon>Unionida</taxon>
        <taxon>Unionoidea</taxon>
        <taxon>Unionidae</taxon>
        <taxon>Unioninae</taxon>
        <taxon>Sinanodonta</taxon>
    </lineage>
</organism>
<gene>
    <name evidence="8" type="ORF">ACJMK2_040655</name>
</gene>
<feature type="domain" description="CARD" evidence="7">
    <location>
        <begin position="246"/>
        <end position="325"/>
    </location>
</feature>
<accession>A0ABD3W4Z5</accession>
<protein>
    <recommendedName>
        <fullName evidence="7">CARD domain-containing protein</fullName>
    </recommendedName>
</protein>
<evidence type="ECO:0000313" key="8">
    <source>
        <dbReference type="EMBL" id="KAL3867808.1"/>
    </source>
</evidence>
<dbReference type="InterPro" id="IPR011029">
    <property type="entry name" value="DEATH-like_dom_sf"/>
</dbReference>
<dbReference type="Pfam" id="PF00619">
    <property type="entry name" value="CARD"/>
    <property type="match status" value="1"/>
</dbReference>
<dbReference type="GO" id="GO:0045087">
    <property type="term" value="P:innate immune response"/>
    <property type="evidence" value="ECO:0007669"/>
    <property type="project" value="UniProtKB-KW"/>
</dbReference>
<keyword evidence="9" id="KW-1185">Reference proteome</keyword>
<dbReference type="PANTHER" id="PTHR15034">
    <property type="entry name" value="DEATH DOMAIN-CONTAINING PROTEIN CRADD"/>
    <property type="match status" value="1"/>
</dbReference>
<feature type="compositionally biased region" description="Polar residues" evidence="6">
    <location>
        <begin position="53"/>
        <end position="64"/>
    </location>
</feature>
<evidence type="ECO:0000256" key="3">
    <source>
        <dbReference type="ARBA" id="ARBA00022588"/>
    </source>
</evidence>
<feature type="domain" description="CARD" evidence="7">
    <location>
        <begin position="130"/>
        <end position="221"/>
    </location>
</feature>
<name>A0ABD3W4Z5_SINWO</name>
<dbReference type="SUPFAM" id="SSF47986">
    <property type="entry name" value="DEATH domain"/>
    <property type="match status" value="4"/>
</dbReference>
<feature type="compositionally biased region" description="Basic and acidic residues" evidence="6">
    <location>
        <begin position="66"/>
        <end position="83"/>
    </location>
</feature>
<dbReference type="EMBL" id="JBJQND010000008">
    <property type="protein sequence ID" value="KAL3867808.1"/>
    <property type="molecule type" value="Genomic_DNA"/>
</dbReference>
<feature type="domain" description="CARD" evidence="7">
    <location>
        <begin position="495"/>
        <end position="586"/>
    </location>
</feature>
<evidence type="ECO:0000256" key="4">
    <source>
        <dbReference type="ARBA" id="ARBA00022843"/>
    </source>
</evidence>
<dbReference type="AlphaFoldDB" id="A0ABD3W4Z5"/>
<evidence type="ECO:0000256" key="1">
    <source>
        <dbReference type="ARBA" id="ARBA00022499"/>
    </source>
</evidence>
<evidence type="ECO:0000313" key="9">
    <source>
        <dbReference type="Proteomes" id="UP001634394"/>
    </source>
</evidence>
<proteinExistence type="predicted"/>
<keyword evidence="5" id="KW-0391">Immunity</keyword>
<dbReference type="GO" id="GO:0005737">
    <property type="term" value="C:cytoplasm"/>
    <property type="evidence" value="ECO:0007669"/>
    <property type="project" value="UniProtKB-ARBA"/>
</dbReference>
<dbReference type="InterPro" id="IPR001315">
    <property type="entry name" value="CARD"/>
</dbReference>
<dbReference type="InterPro" id="IPR037939">
    <property type="entry name" value="CRADD"/>
</dbReference>
<comment type="caution">
    <text evidence="8">The sequence shown here is derived from an EMBL/GenBank/DDBJ whole genome shotgun (WGS) entry which is preliminary data.</text>
</comment>
<evidence type="ECO:0000256" key="2">
    <source>
        <dbReference type="ARBA" id="ARBA00022553"/>
    </source>
</evidence>
<keyword evidence="2" id="KW-0597">Phosphoprotein</keyword>